<gene>
    <name evidence="1" type="ORF">EZS28_011926</name>
</gene>
<comment type="caution">
    <text evidence="1">The sequence shown here is derived from an EMBL/GenBank/DDBJ whole genome shotgun (WGS) entry which is preliminary data.</text>
</comment>
<proteinExistence type="predicted"/>
<accession>A0A5J4WC77</accession>
<sequence>MLIQLFTNVFGNYIVYKLYEVGDQDDVDVVGAAYMLEESKSMKHALNNHNQPISRTPLFTSFVAYALEIQVRHGQQIGASDRNKDNEASQPPSFLINQNIEQFVLTQVDILLHQLMNKTDPSAPSPVQPALFGRYCWTEYESMKSKRQMKNYQ</sequence>
<dbReference type="Proteomes" id="UP000324800">
    <property type="component" value="Unassembled WGS sequence"/>
</dbReference>
<dbReference type="EMBL" id="SNRW01002505">
    <property type="protein sequence ID" value="KAA6392547.1"/>
    <property type="molecule type" value="Genomic_DNA"/>
</dbReference>
<organism evidence="1 2">
    <name type="scientific">Streblomastix strix</name>
    <dbReference type="NCBI Taxonomy" id="222440"/>
    <lineage>
        <taxon>Eukaryota</taxon>
        <taxon>Metamonada</taxon>
        <taxon>Preaxostyla</taxon>
        <taxon>Oxymonadida</taxon>
        <taxon>Streblomastigidae</taxon>
        <taxon>Streblomastix</taxon>
    </lineage>
</organism>
<protein>
    <submittedName>
        <fullName evidence="1">Uncharacterized protein</fullName>
    </submittedName>
</protein>
<name>A0A5J4WC77_9EUKA</name>
<dbReference type="AlphaFoldDB" id="A0A5J4WC77"/>
<evidence type="ECO:0000313" key="2">
    <source>
        <dbReference type="Proteomes" id="UP000324800"/>
    </source>
</evidence>
<reference evidence="1 2" key="1">
    <citation type="submission" date="2019-03" db="EMBL/GenBank/DDBJ databases">
        <title>Single cell metagenomics reveals metabolic interactions within the superorganism composed of flagellate Streblomastix strix and complex community of Bacteroidetes bacteria on its surface.</title>
        <authorList>
            <person name="Treitli S.C."/>
            <person name="Kolisko M."/>
            <person name="Husnik F."/>
            <person name="Keeling P."/>
            <person name="Hampl V."/>
        </authorList>
    </citation>
    <scope>NUCLEOTIDE SEQUENCE [LARGE SCALE GENOMIC DNA]</scope>
    <source>
        <strain evidence="1">ST1C</strain>
    </source>
</reference>
<evidence type="ECO:0000313" key="1">
    <source>
        <dbReference type="EMBL" id="KAA6392547.1"/>
    </source>
</evidence>